<dbReference type="InterPro" id="IPR000742">
    <property type="entry name" value="EGF"/>
</dbReference>
<evidence type="ECO:0000256" key="9">
    <source>
        <dbReference type="ARBA" id="ARBA00022723"/>
    </source>
</evidence>
<dbReference type="SMART" id="SM00034">
    <property type="entry name" value="CLECT"/>
    <property type="match status" value="1"/>
</dbReference>
<keyword evidence="9" id="KW-0479">Metal-binding</keyword>
<feature type="region of interest" description="Disordered" evidence="28">
    <location>
        <begin position="210"/>
        <end position="231"/>
    </location>
</feature>
<dbReference type="InterPro" id="IPR016187">
    <property type="entry name" value="CTDL_fold"/>
</dbReference>
<dbReference type="InterPro" id="IPR035976">
    <property type="entry name" value="Sushi/SCR/CCP_sf"/>
</dbReference>
<keyword evidence="18" id="KW-0325">Glycoprotein</keyword>
<evidence type="ECO:0000256" key="20">
    <source>
        <dbReference type="ARBA" id="ARBA00044221"/>
    </source>
</evidence>
<evidence type="ECO:0000256" key="27">
    <source>
        <dbReference type="PROSITE-ProRule" id="PRU00302"/>
    </source>
</evidence>
<dbReference type="OMA" id="GWLNCTH"/>
<dbReference type="InterPro" id="IPR001304">
    <property type="entry name" value="C-type_lectin-like"/>
</dbReference>
<evidence type="ECO:0000256" key="6">
    <source>
        <dbReference type="ARBA" id="ARBA00022536"/>
    </source>
</evidence>
<dbReference type="Pfam" id="PF00059">
    <property type="entry name" value="Lectin_C"/>
    <property type="match status" value="1"/>
</dbReference>
<comment type="subcellular location">
    <subcellularLocation>
        <location evidence="1">Cell membrane</location>
        <topology evidence="1">Single-pass type I membrane protein</topology>
    </subcellularLocation>
    <subcellularLocation>
        <location evidence="2">Secreted</location>
    </subcellularLocation>
</comment>
<keyword evidence="15" id="KW-1133">Transmembrane helix</keyword>
<dbReference type="PROSITE" id="PS50923">
    <property type="entry name" value="SUSHI"/>
    <property type="match status" value="3"/>
</dbReference>
<dbReference type="FunFam" id="2.10.70.10:FF:000001">
    <property type="entry name" value="Selectin P"/>
    <property type="match status" value="3"/>
</dbReference>
<dbReference type="GO" id="GO:0005886">
    <property type="term" value="C:plasma membrane"/>
    <property type="evidence" value="ECO:0007669"/>
    <property type="project" value="UniProtKB-SubCell"/>
</dbReference>
<feature type="domain" description="C-type lectin" evidence="31">
    <location>
        <begin position="19"/>
        <end position="140"/>
    </location>
</feature>
<keyword evidence="4" id="KW-1003">Cell membrane</keyword>
<sequence>LLARQGKLRLLRFWLVPPVGAWTYHYGDQSELTWWQARKYCQEWFTDLVAIQNQGEIAYLNEFLPFHRTYYWIGIRKINNTWTWVGTQKPLTKEAENWAAREPNNRGANQDCVEIYIKRQKEAGKWNDERCTRLKRALCYNASCQPFPCNERSECVETIGSYTCQCLPGFFGPECQSGQCSGCPWVARLVSLFAKRGRAFGGSCCRESTNERPGHSAGSTPPAESPALADGAVEEPWGSTELHLGPGVRLQLCLPGPVTPGTCSSATVMDLPPCLCAVVKCGALHAAFAPLLLNCSHPLAEFGYRSSCSFQCREGFERRGPASSQCLPSGLWTAEPPQCTAVQCRQLNIPAHGDIRCSHLYGEFQYRSECNFRCAAGFLIRGAESTVCDASGEWSSPEPTCQVKQCQEIETPTRGTMDCVTPMGNFAYNATCDFACEPGFQLNGSKTLRCDAVGQWTSQVPSCDGMTSAPIRPATRIELAGWKQPLPPPPPYFIWTQGASRRWPLL</sequence>
<name>A0A8D2Q3Y2_VARKO</name>
<keyword evidence="17 26" id="KW-1015">Disulfide bond</keyword>
<evidence type="ECO:0000256" key="19">
    <source>
        <dbReference type="ARBA" id="ARBA00044174"/>
    </source>
</evidence>
<dbReference type="InterPro" id="IPR002396">
    <property type="entry name" value="Selectin_superfamily"/>
</dbReference>
<organism evidence="33 34">
    <name type="scientific">Varanus komodoensis</name>
    <name type="common">Komodo dragon</name>
    <dbReference type="NCBI Taxonomy" id="61221"/>
    <lineage>
        <taxon>Eukaryota</taxon>
        <taxon>Metazoa</taxon>
        <taxon>Chordata</taxon>
        <taxon>Craniata</taxon>
        <taxon>Vertebrata</taxon>
        <taxon>Euteleostomi</taxon>
        <taxon>Lepidosauria</taxon>
        <taxon>Squamata</taxon>
        <taxon>Bifurcata</taxon>
        <taxon>Unidentata</taxon>
        <taxon>Episquamata</taxon>
        <taxon>Toxicofera</taxon>
        <taxon>Anguimorpha</taxon>
        <taxon>Paleoanguimorpha</taxon>
        <taxon>Varanoidea</taxon>
        <taxon>Varanidae</taxon>
        <taxon>Varanus</taxon>
    </lineage>
</organism>
<evidence type="ECO:0000313" key="33">
    <source>
        <dbReference type="Ensembl" id="ENSVKKP00000017764.1"/>
    </source>
</evidence>
<accession>A0A8D2Q3Y2</accession>
<dbReference type="InterPro" id="IPR016186">
    <property type="entry name" value="C-type_lectin-like/link_sf"/>
</dbReference>
<dbReference type="PROSITE" id="PS50041">
    <property type="entry name" value="C_TYPE_LECTIN_2"/>
    <property type="match status" value="1"/>
</dbReference>
<evidence type="ECO:0000259" key="31">
    <source>
        <dbReference type="PROSITE" id="PS50041"/>
    </source>
</evidence>
<dbReference type="Gene3D" id="2.10.25.10">
    <property type="entry name" value="Laminin"/>
    <property type="match status" value="1"/>
</dbReference>
<dbReference type="Pfam" id="PF00084">
    <property type="entry name" value="Sushi"/>
    <property type="match status" value="3"/>
</dbReference>
<keyword evidence="34" id="KW-1185">Reference proteome</keyword>
<evidence type="ECO:0000256" key="3">
    <source>
        <dbReference type="ARBA" id="ARBA00007360"/>
    </source>
</evidence>
<evidence type="ECO:0000256" key="23">
    <source>
        <dbReference type="ARBA" id="ARBA00044355"/>
    </source>
</evidence>
<dbReference type="CDD" id="cd00054">
    <property type="entry name" value="EGF_CA"/>
    <property type="match status" value="1"/>
</dbReference>
<dbReference type="SUPFAM" id="SSF57196">
    <property type="entry name" value="EGF/Laminin"/>
    <property type="match status" value="1"/>
</dbReference>
<dbReference type="PANTHER" id="PTHR19325:SF484">
    <property type="entry name" value="P-SELECTIN"/>
    <property type="match status" value="1"/>
</dbReference>
<dbReference type="SMART" id="SM00032">
    <property type="entry name" value="CCP"/>
    <property type="match status" value="3"/>
</dbReference>
<evidence type="ECO:0000256" key="13">
    <source>
        <dbReference type="ARBA" id="ARBA00022837"/>
    </source>
</evidence>
<dbReference type="GO" id="GO:0005576">
    <property type="term" value="C:extracellular region"/>
    <property type="evidence" value="ECO:0007669"/>
    <property type="project" value="UniProtKB-SubCell"/>
</dbReference>
<evidence type="ECO:0000256" key="26">
    <source>
        <dbReference type="PROSITE-ProRule" id="PRU00076"/>
    </source>
</evidence>
<evidence type="ECO:0000256" key="10">
    <source>
        <dbReference type="ARBA" id="ARBA00022729"/>
    </source>
</evidence>
<dbReference type="PROSITE" id="PS00615">
    <property type="entry name" value="C_TYPE_LECTIN_1"/>
    <property type="match status" value="1"/>
</dbReference>
<dbReference type="SUPFAM" id="SSF57535">
    <property type="entry name" value="Complement control module/SCR domain"/>
    <property type="match status" value="3"/>
</dbReference>
<keyword evidence="7 27" id="KW-0768">Sushi</keyword>
<dbReference type="PRINTS" id="PR00343">
    <property type="entry name" value="SELECTIN"/>
</dbReference>
<evidence type="ECO:0000256" key="25">
    <source>
        <dbReference type="ARBA" id="ARBA00046840"/>
    </source>
</evidence>
<evidence type="ECO:0000256" key="29">
    <source>
        <dbReference type="SAM" id="SignalP"/>
    </source>
</evidence>
<comment type="similarity">
    <text evidence="3">Belongs to the selectin/LECAM family.</text>
</comment>
<dbReference type="Ensembl" id="ENSVKKT00000018212.1">
    <property type="protein sequence ID" value="ENSVKKP00000017764.1"/>
    <property type="gene ID" value="ENSVKKG00000012141.1"/>
</dbReference>
<keyword evidence="11" id="KW-0430">Lectin</keyword>
<dbReference type="InterPro" id="IPR018378">
    <property type="entry name" value="C-type_lectin_CS"/>
</dbReference>
<dbReference type="Gene3D" id="3.10.100.10">
    <property type="entry name" value="Mannose-Binding Protein A, subunit A"/>
    <property type="match status" value="1"/>
</dbReference>
<feature type="signal peptide" evidence="29">
    <location>
        <begin position="1"/>
        <end position="21"/>
    </location>
</feature>
<keyword evidence="6 26" id="KW-0245">EGF-like domain</keyword>
<dbReference type="Proteomes" id="UP000694545">
    <property type="component" value="Unplaced"/>
</dbReference>
<evidence type="ECO:0000256" key="7">
    <source>
        <dbReference type="ARBA" id="ARBA00022659"/>
    </source>
</evidence>
<evidence type="ECO:0000256" key="1">
    <source>
        <dbReference type="ARBA" id="ARBA00004251"/>
    </source>
</evidence>
<feature type="disulfide bond" evidence="26">
    <location>
        <begin position="166"/>
        <end position="175"/>
    </location>
</feature>
<evidence type="ECO:0000256" key="15">
    <source>
        <dbReference type="ARBA" id="ARBA00022989"/>
    </source>
</evidence>
<dbReference type="PROSITE" id="PS00022">
    <property type="entry name" value="EGF_1"/>
    <property type="match status" value="1"/>
</dbReference>
<reference evidence="33" key="2">
    <citation type="submission" date="2025-09" db="UniProtKB">
        <authorList>
            <consortium name="Ensembl"/>
        </authorList>
    </citation>
    <scope>IDENTIFICATION</scope>
</reference>
<dbReference type="InterPro" id="IPR000436">
    <property type="entry name" value="Sushi_SCR_CCP_dom"/>
</dbReference>
<feature type="chain" id="PRO_5033983367" description="p-selectin" evidence="29">
    <location>
        <begin position="22"/>
        <end position="506"/>
    </location>
</feature>
<dbReference type="FunFam" id="3.10.100.10:FF:000007">
    <property type="entry name" value="L-selectin"/>
    <property type="match status" value="1"/>
</dbReference>
<feature type="domain" description="EGF-like" evidence="30">
    <location>
        <begin position="140"/>
        <end position="176"/>
    </location>
</feature>
<dbReference type="InterPro" id="IPR033991">
    <property type="entry name" value="Selectin_CTLD"/>
</dbReference>
<dbReference type="PANTHER" id="PTHR19325">
    <property type="entry name" value="COMPLEMENT COMPONENT-RELATED SUSHI DOMAIN-CONTAINING"/>
    <property type="match status" value="1"/>
</dbReference>
<dbReference type="CDD" id="cd00033">
    <property type="entry name" value="CCP"/>
    <property type="match status" value="3"/>
</dbReference>
<keyword evidence="8" id="KW-0812">Transmembrane</keyword>
<dbReference type="Gene3D" id="2.10.70.10">
    <property type="entry name" value="Complement Module, domain 1"/>
    <property type="match status" value="3"/>
</dbReference>
<evidence type="ECO:0000313" key="34">
    <source>
        <dbReference type="Proteomes" id="UP000694545"/>
    </source>
</evidence>
<feature type="domain" description="Sushi" evidence="32">
    <location>
        <begin position="404"/>
        <end position="465"/>
    </location>
</feature>
<feature type="disulfide bond" evidence="27">
    <location>
        <begin position="436"/>
        <end position="463"/>
    </location>
</feature>
<proteinExistence type="inferred from homology"/>
<keyword evidence="14" id="KW-0130">Cell adhesion</keyword>
<keyword evidence="12" id="KW-0677">Repeat</keyword>
<comment type="subunit">
    <text evidence="25">Interacts with SNX17. Interacts with SELPLG/PSGL1 and PODXL2 and mediates neutrophil adhesion and leukocyte rolling. This interaction requires the sialyl-Lewis X epitope of SELPLG and PODXL2, and specific tyrosine sulfation on SELPLG. Interacts (via C-type lectin domain) with alpha-IIb/beta3 integrin ITGA2B:ITGB3 and alpha-V/beta-3 integrin ITGAV:ITGB3. Interacts with alpha5/beta1 integrin ITGA5:ITGB1 and alpha4/beta1 integrin ITGA4:ITGB.</text>
</comment>
<dbReference type="SMART" id="SM00181">
    <property type="entry name" value="EGF"/>
    <property type="match status" value="2"/>
</dbReference>
<evidence type="ECO:0000256" key="28">
    <source>
        <dbReference type="SAM" id="MobiDB-lite"/>
    </source>
</evidence>
<dbReference type="PROSITE" id="PS50026">
    <property type="entry name" value="EGF_3"/>
    <property type="match status" value="1"/>
</dbReference>
<evidence type="ECO:0000256" key="17">
    <source>
        <dbReference type="ARBA" id="ARBA00023157"/>
    </source>
</evidence>
<evidence type="ECO:0000256" key="4">
    <source>
        <dbReference type="ARBA" id="ARBA00022475"/>
    </source>
</evidence>
<evidence type="ECO:0000256" key="22">
    <source>
        <dbReference type="ARBA" id="ARBA00044337"/>
    </source>
</evidence>
<evidence type="ECO:0000256" key="12">
    <source>
        <dbReference type="ARBA" id="ARBA00022737"/>
    </source>
</evidence>
<dbReference type="SUPFAM" id="SSF56436">
    <property type="entry name" value="C-type lectin-like"/>
    <property type="match status" value="1"/>
</dbReference>
<feature type="domain" description="Sushi" evidence="32">
    <location>
        <begin position="279"/>
        <end position="341"/>
    </location>
</feature>
<dbReference type="GO" id="GO:0007155">
    <property type="term" value="P:cell adhesion"/>
    <property type="evidence" value="ECO:0007669"/>
    <property type="project" value="UniProtKB-KW"/>
</dbReference>
<dbReference type="GO" id="GO:0030246">
    <property type="term" value="F:carbohydrate binding"/>
    <property type="evidence" value="ECO:0007669"/>
    <property type="project" value="UniProtKB-KW"/>
</dbReference>
<evidence type="ECO:0000256" key="2">
    <source>
        <dbReference type="ARBA" id="ARBA00004613"/>
    </source>
</evidence>
<evidence type="ECO:0000256" key="5">
    <source>
        <dbReference type="ARBA" id="ARBA00022525"/>
    </source>
</evidence>
<dbReference type="GO" id="GO:0046872">
    <property type="term" value="F:metal ion binding"/>
    <property type="evidence" value="ECO:0007669"/>
    <property type="project" value="UniProtKB-KW"/>
</dbReference>
<evidence type="ECO:0000256" key="11">
    <source>
        <dbReference type="ARBA" id="ARBA00022734"/>
    </source>
</evidence>
<dbReference type="CDD" id="cd03592">
    <property type="entry name" value="CLECT_selectins_like"/>
    <property type="match status" value="1"/>
</dbReference>
<reference evidence="33" key="1">
    <citation type="submission" date="2025-08" db="UniProtKB">
        <authorList>
            <consortium name="Ensembl"/>
        </authorList>
    </citation>
    <scope>IDENTIFICATION</scope>
</reference>
<evidence type="ECO:0000256" key="21">
    <source>
        <dbReference type="ARBA" id="ARBA00044292"/>
    </source>
</evidence>
<protein>
    <recommendedName>
        <fullName evidence="19">p-selectin</fullName>
    </recommendedName>
    <alternativeName>
        <fullName evidence="20">CD62 antigen-like family member P</fullName>
    </alternativeName>
    <alternativeName>
        <fullName evidence="22">Granule membrane protein 140</fullName>
    </alternativeName>
    <alternativeName>
        <fullName evidence="23">Leukocyte-endothelial cell adhesion molecule 3</fullName>
    </alternativeName>
    <alternativeName>
        <fullName evidence="21">Platelet activation dependent granule-external membrane protein</fullName>
    </alternativeName>
</protein>
<keyword evidence="13" id="KW-0106">Calcium</keyword>
<keyword evidence="10 29" id="KW-0732">Signal</keyword>
<feature type="disulfide bond" evidence="27">
    <location>
        <begin position="374"/>
        <end position="401"/>
    </location>
</feature>
<comment type="function">
    <text evidence="24">Ca(2+)-dependent receptor for myeloid cells that binds to carbohydrates on neutrophils and monocytes. Mediates the interaction of activated endothelial cells or platelets with leukocytes. The ligand recognized is sialyl-Lewis X. Mediates rapid rolling of leukocyte rolling over vascular surfaces during the initial steps in inflammation through interaction with SELPLG. Mediates cell-cell interactions and cell adhesion via the interaction with integrin alpha-IIb/beta3 (ITGA2B:ITGB3) and integrin alpha-V/beta-3 (ITGAV:ITGB3).</text>
</comment>
<evidence type="ECO:0000256" key="8">
    <source>
        <dbReference type="ARBA" id="ARBA00022692"/>
    </source>
</evidence>
<dbReference type="AlphaFoldDB" id="A0A8D2Q3Y2"/>
<evidence type="ECO:0000259" key="30">
    <source>
        <dbReference type="PROSITE" id="PS50026"/>
    </source>
</evidence>
<dbReference type="Pfam" id="PF00008">
    <property type="entry name" value="EGF"/>
    <property type="match status" value="1"/>
</dbReference>
<keyword evidence="16" id="KW-0472">Membrane</keyword>
<evidence type="ECO:0000256" key="16">
    <source>
        <dbReference type="ARBA" id="ARBA00023136"/>
    </source>
</evidence>
<evidence type="ECO:0000256" key="18">
    <source>
        <dbReference type="ARBA" id="ARBA00023180"/>
    </source>
</evidence>
<evidence type="ECO:0000256" key="24">
    <source>
        <dbReference type="ARBA" id="ARBA00045502"/>
    </source>
</evidence>
<feature type="disulfide bond" evidence="27">
    <location>
        <begin position="312"/>
        <end position="339"/>
    </location>
</feature>
<evidence type="ECO:0000259" key="32">
    <source>
        <dbReference type="PROSITE" id="PS50923"/>
    </source>
</evidence>
<dbReference type="PROSITE" id="PS01186">
    <property type="entry name" value="EGF_2"/>
    <property type="match status" value="1"/>
</dbReference>
<dbReference type="InterPro" id="IPR050350">
    <property type="entry name" value="Compl-Cell_Adhes-Reg"/>
</dbReference>
<keyword evidence="5" id="KW-0964">Secreted</keyword>
<feature type="domain" description="Sushi" evidence="32">
    <location>
        <begin position="342"/>
        <end position="403"/>
    </location>
</feature>
<comment type="caution">
    <text evidence="26">Lacks conserved residue(s) required for the propagation of feature annotation.</text>
</comment>
<evidence type="ECO:0000256" key="14">
    <source>
        <dbReference type="ARBA" id="ARBA00022889"/>
    </source>
</evidence>